<dbReference type="Pfam" id="PF13041">
    <property type="entry name" value="PPR_2"/>
    <property type="match status" value="1"/>
</dbReference>
<keyword evidence="7" id="KW-0687">Ribonucleoprotein</keyword>
<dbReference type="GO" id="GO:0003729">
    <property type="term" value="F:mRNA binding"/>
    <property type="evidence" value="ECO:0007669"/>
    <property type="project" value="TreeGrafter"/>
</dbReference>
<dbReference type="GO" id="GO:0009451">
    <property type="term" value="P:RNA modification"/>
    <property type="evidence" value="ECO:0007669"/>
    <property type="project" value="UniProtKB-ARBA"/>
</dbReference>
<comment type="subcellular location">
    <subcellularLocation>
        <location evidence="1">Plastid</location>
        <location evidence="1">Chloroplast</location>
    </subcellularLocation>
</comment>
<dbReference type="Proteomes" id="UP000290289">
    <property type="component" value="Chromosome 14"/>
</dbReference>
<organism evidence="11 12">
    <name type="scientific">Malus domestica</name>
    <name type="common">Apple</name>
    <name type="synonym">Pyrus malus</name>
    <dbReference type="NCBI Taxonomy" id="3750"/>
    <lineage>
        <taxon>Eukaryota</taxon>
        <taxon>Viridiplantae</taxon>
        <taxon>Streptophyta</taxon>
        <taxon>Embryophyta</taxon>
        <taxon>Tracheophyta</taxon>
        <taxon>Spermatophyta</taxon>
        <taxon>Magnoliopsida</taxon>
        <taxon>eudicotyledons</taxon>
        <taxon>Gunneridae</taxon>
        <taxon>Pentapetalae</taxon>
        <taxon>rosids</taxon>
        <taxon>fabids</taxon>
        <taxon>Rosales</taxon>
        <taxon>Rosaceae</taxon>
        <taxon>Amygdaloideae</taxon>
        <taxon>Maleae</taxon>
        <taxon>Malus</taxon>
    </lineage>
</organism>
<dbReference type="GO" id="GO:1990904">
    <property type="term" value="C:ribonucleoprotein complex"/>
    <property type="evidence" value="ECO:0007669"/>
    <property type="project" value="UniProtKB-KW"/>
</dbReference>
<dbReference type="PROSITE" id="PS50102">
    <property type="entry name" value="RRM"/>
    <property type="match status" value="2"/>
</dbReference>
<dbReference type="EMBL" id="RDQH01000340">
    <property type="protein sequence ID" value="RXH77741.1"/>
    <property type="molecule type" value="Genomic_DNA"/>
</dbReference>
<dbReference type="InterPro" id="IPR048289">
    <property type="entry name" value="RRM2_NsCP33-like"/>
</dbReference>
<dbReference type="InterPro" id="IPR012677">
    <property type="entry name" value="Nucleotide-bd_a/b_plait_sf"/>
</dbReference>
<sequence length="612" mass="67106">MNTATVAKNHANNKADGAASLLKSCTSLRHLKQIHAHIVRSNLHGNASLVSTLISLYASLSSSPRYTHLVFTSFPNPNLSLFNHAVRAFSKISVLCSEAVSLYSQMVSVGIRPDNYTYPFVLNSCAAMSDLCGGIEVHGRIVKMGFGFCVPVSNALIDMYGKCGEVLRARKVFDEMYERDVVSYNAVLGAHARGGVDMESALVLFEGMLGKNVISWNAMVVGYVNSGDLVSARAVFDRMPERNAVSWTTMLVGYTKSGLMDKAKCLFEEMPEQGLICWTAMISGYSQNGRSSEALSLFRRMERARVKPDAFTMTAKMAVASSATSNLFKTLSMADSCVSLPYLSAAKTSNPFLSVPSKPIKLHLSYTPSSLFSLPLSLGRKTHFSSVAAFVAQTSDWGQEDSTLTIDGAEGSEEEGVFEESEEVSNVDPPEEAKVFVGNLPFDVDSQKLAELFERAGIVEVAEVIYNRDTDQSRGFGFVTMSTVEEADKAVELFSRYDLNGRLLTVNRAAPRGTRQERPPRSFESAFRIYVGNLPWNVDTPQLEQIFSEHGSVVEARVVFDRETGRSRGFGFVTMASESEMNDAIGALDGQSIDGRAIRVNVAEERQRRSPY</sequence>
<dbReference type="InterPro" id="IPR002885">
    <property type="entry name" value="PPR_rpt"/>
</dbReference>
<protein>
    <recommendedName>
        <fullName evidence="10">RRM domain-containing protein</fullName>
    </recommendedName>
</protein>
<dbReference type="InterPro" id="IPR011990">
    <property type="entry name" value="TPR-like_helical_dom_sf"/>
</dbReference>
<dbReference type="GO" id="GO:0048731">
    <property type="term" value="P:system development"/>
    <property type="evidence" value="ECO:0007669"/>
    <property type="project" value="UniProtKB-ARBA"/>
</dbReference>
<proteinExistence type="predicted"/>
<feature type="repeat" description="PPR" evidence="9">
    <location>
        <begin position="78"/>
        <end position="113"/>
    </location>
</feature>
<dbReference type="PANTHER" id="PTHR48025">
    <property type="entry name" value="OS02G0815200 PROTEIN"/>
    <property type="match status" value="1"/>
</dbReference>
<keyword evidence="4" id="KW-0507">mRNA processing</keyword>
<dbReference type="InterPro" id="IPR000504">
    <property type="entry name" value="RRM_dom"/>
</dbReference>
<dbReference type="InterPro" id="IPR050502">
    <property type="entry name" value="Euk_RNA-bind_prot"/>
</dbReference>
<dbReference type="AlphaFoldDB" id="A0A498I898"/>
<dbReference type="SUPFAM" id="SSF54928">
    <property type="entry name" value="RNA-binding domain, RBD"/>
    <property type="match status" value="2"/>
</dbReference>
<evidence type="ECO:0000256" key="9">
    <source>
        <dbReference type="PROSITE-ProRule" id="PRU00708"/>
    </source>
</evidence>
<feature type="repeat" description="PPR" evidence="9">
    <location>
        <begin position="274"/>
        <end position="308"/>
    </location>
</feature>
<reference evidence="11 12" key="1">
    <citation type="submission" date="2018-10" db="EMBL/GenBank/DDBJ databases">
        <title>A high-quality apple genome assembly.</title>
        <authorList>
            <person name="Hu J."/>
        </authorList>
    </citation>
    <scope>NUCLEOTIDE SEQUENCE [LARGE SCALE GENOMIC DNA]</scope>
    <source>
        <strain evidence="12">cv. HFTH1</strain>
        <tissue evidence="11">Young leaf</tissue>
    </source>
</reference>
<dbReference type="FunFam" id="3.30.70.330:FF:000268">
    <property type="entry name" value="31 kDa ribonucleoprotein, chloroplastic"/>
    <property type="match status" value="1"/>
</dbReference>
<evidence type="ECO:0000313" key="11">
    <source>
        <dbReference type="EMBL" id="RXH77741.1"/>
    </source>
</evidence>
<dbReference type="STRING" id="3750.A0A498I898"/>
<dbReference type="Pfam" id="PF00076">
    <property type="entry name" value="RRM_1"/>
    <property type="match status" value="2"/>
</dbReference>
<evidence type="ECO:0000256" key="5">
    <source>
        <dbReference type="ARBA" id="ARBA00022737"/>
    </source>
</evidence>
<evidence type="ECO:0000259" key="10">
    <source>
        <dbReference type="PROSITE" id="PS50102"/>
    </source>
</evidence>
<feature type="repeat" description="PPR" evidence="9">
    <location>
        <begin position="149"/>
        <end position="183"/>
    </location>
</feature>
<dbReference type="CDD" id="cd21608">
    <property type="entry name" value="RRM2_NsCP33_like"/>
    <property type="match status" value="1"/>
</dbReference>
<dbReference type="SMART" id="SM00360">
    <property type="entry name" value="RRM"/>
    <property type="match status" value="2"/>
</dbReference>
<dbReference type="GO" id="GO:0006397">
    <property type="term" value="P:mRNA processing"/>
    <property type="evidence" value="ECO:0007669"/>
    <property type="project" value="UniProtKB-KW"/>
</dbReference>
<keyword evidence="2" id="KW-0150">Chloroplast</keyword>
<feature type="repeat" description="PPR" evidence="9">
    <location>
        <begin position="212"/>
        <end position="246"/>
    </location>
</feature>
<dbReference type="GO" id="GO:0045087">
    <property type="term" value="P:innate immune response"/>
    <property type="evidence" value="ECO:0007669"/>
    <property type="project" value="UniProtKB-ARBA"/>
</dbReference>
<evidence type="ECO:0000256" key="6">
    <source>
        <dbReference type="ARBA" id="ARBA00022884"/>
    </source>
</evidence>
<dbReference type="GO" id="GO:0009535">
    <property type="term" value="C:chloroplast thylakoid membrane"/>
    <property type="evidence" value="ECO:0007669"/>
    <property type="project" value="TreeGrafter"/>
</dbReference>
<dbReference type="FunFam" id="1.25.40.10:FF:000125">
    <property type="entry name" value="Pentatricopeptide repeat-containing protein"/>
    <property type="match status" value="1"/>
</dbReference>
<evidence type="ECO:0000256" key="7">
    <source>
        <dbReference type="ARBA" id="ARBA00023274"/>
    </source>
</evidence>
<dbReference type="Pfam" id="PF01535">
    <property type="entry name" value="PPR"/>
    <property type="match status" value="3"/>
</dbReference>
<dbReference type="NCBIfam" id="TIGR00756">
    <property type="entry name" value="PPR"/>
    <property type="match status" value="4"/>
</dbReference>
<evidence type="ECO:0000256" key="2">
    <source>
        <dbReference type="ARBA" id="ARBA00022528"/>
    </source>
</evidence>
<dbReference type="Gene3D" id="3.30.70.330">
    <property type="match status" value="2"/>
</dbReference>
<accession>A0A498I898</accession>
<dbReference type="PROSITE" id="PS51375">
    <property type="entry name" value="PPR"/>
    <property type="match status" value="4"/>
</dbReference>
<evidence type="ECO:0000256" key="8">
    <source>
        <dbReference type="PROSITE-ProRule" id="PRU00176"/>
    </source>
</evidence>
<gene>
    <name evidence="11" type="ORF">DVH24_039712</name>
</gene>
<feature type="domain" description="RRM" evidence="10">
    <location>
        <begin position="527"/>
        <end position="605"/>
    </location>
</feature>
<dbReference type="PANTHER" id="PTHR48025:SF15">
    <property type="entry name" value="RRM DOMAIN-CONTAINING PROTEIN"/>
    <property type="match status" value="1"/>
</dbReference>
<feature type="domain" description="RRM" evidence="10">
    <location>
        <begin position="433"/>
        <end position="511"/>
    </location>
</feature>
<keyword evidence="3" id="KW-0934">Plastid</keyword>
<keyword evidence="5" id="KW-0677">Repeat</keyword>
<evidence type="ECO:0000313" key="12">
    <source>
        <dbReference type="Proteomes" id="UP000290289"/>
    </source>
</evidence>
<evidence type="ECO:0000256" key="4">
    <source>
        <dbReference type="ARBA" id="ARBA00022664"/>
    </source>
</evidence>
<keyword evidence="6 8" id="KW-0694">RNA-binding</keyword>
<dbReference type="GO" id="GO:1901259">
    <property type="term" value="P:chloroplast rRNA processing"/>
    <property type="evidence" value="ECO:0007669"/>
    <property type="project" value="TreeGrafter"/>
</dbReference>
<dbReference type="FunFam" id="1.25.40.10:FF:000344">
    <property type="entry name" value="Pentatricopeptide repeat-containing protein"/>
    <property type="match status" value="1"/>
</dbReference>
<dbReference type="GO" id="GO:0008266">
    <property type="term" value="F:poly(U) RNA binding"/>
    <property type="evidence" value="ECO:0007669"/>
    <property type="project" value="UniProtKB-ARBA"/>
</dbReference>
<evidence type="ECO:0000256" key="3">
    <source>
        <dbReference type="ARBA" id="ARBA00022640"/>
    </source>
</evidence>
<dbReference type="Gene3D" id="1.25.40.10">
    <property type="entry name" value="Tetratricopeptide repeat domain"/>
    <property type="match status" value="3"/>
</dbReference>
<comment type="caution">
    <text evidence="11">The sequence shown here is derived from an EMBL/GenBank/DDBJ whole genome shotgun (WGS) entry which is preliminary data.</text>
</comment>
<keyword evidence="12" id="KW-1185">Reference proteome</keyword>
<name>A0A498I898_MALDO</name>
<dbReference type="InterPro" id="IPR035979">
    <property type="entry name" value="RBD_domain_sf"/>
</dbReference>
<evidence type="ECO:0000256" key="1">
    <source>
        <dbReference type="ARBA" id="ARBA00004229"/>
    </source>
</evidence>